<evidence type="ECO:0000256" key="5">
    <source>
        <dbReference type="ARBA" id="ARBA00023002"/>
    </source>
</evidence>
<keyword evidence="8" id="KW-1133">Transmembrane helix</keyword>
<keyword evidence="5" id="KW-0560">Oxidoreductase</keyword>
<keyword evidence="4" id="KW-0479">Metal-binding</keyword>
<dbReference type="Pfam" id="PF00067">
    <property type="entry name" value="p450"/>
    <property type="match status" value="1"/>
</dbReference>
<feature type="transmembrane region" description="Helical" evidence="8">
    <location>
        <begin position="34"/>
        <end position="53"/>
    </location>
</feature>
<evidence type="ECO:0000256" key="6">
    <source>
        <dbReference type="ARBA" id="ARBA00023004"/>
    </source>
</evidence>
<comment type="similarity">
    <text evidence="3">Belongs to the cytochrome P450 family.</text>
</comment>
<dbReference type="InterPro" id="IPR050121">
    <property type="entry name" value="Cytochrome_P450_monoxygenase"/>
</dbReference>
<evidence type="ECO:0000256" key="3">
    <source>
        <dbReference type="ARBA" id="ARBA00010617"/>
    </source>
</evidence>
<evidence type="ECO:0000256" key="2">
    <source>
        <dbReference type="ARBA" id="ARBA00005179"/>
    </source>
</evidence>
<accession>A0ABR3ABX5</accession>
<reference evidence="9 10" key="1">
    <citation type="submission" date="2024-05" db="EMBL/GenBank/DDBJ databases">
        <title>A draft genome resource for the thread blight pathogen Marasmius tenuissimus strain MS-2.</title>
        <authorList>
            <person name="Yulfo-Soto G.E."/>
            <person name="Baruah I.K."/>
            <person name="Amoako-Attah I."/>
            <person name="Bukari Y."/>
            <person name="Meinhardt L.W."/>
            <person name="Bailey B.A."/>
            <person name="Cohen S.P."/>
        </authorList>
    </citation>
    <scope>NUCLEOTIDE SEQUENCE [LARGE SCALE GENOMIC DNA]</scope>
    <source>
        <strain evidence="9 10">MS-2</strain>
    </source>
</reference>
<evidence type="ECO:0000313" key="9">
    <source>
        <dbReference type="EMBL" id="KAL0070494.1"/>
    </source>
</evidence>
<name>A0ABR3ABX5_9AGAR</name>
<dbReference type="PRINTS" id="PR00463">
    <property type="entry name" value="EP450I"/>
</dbReference>
<evidence type="ECO:0008006" key="11">
    <source>
        <dbReference type="Google" id="ProtNLM"/>
    </source>
</evidence>
<comment type="cofactor">
    <cofactor evidence="1">
        <name>heme</name>
        <dbReference type="ChEBI" id="CHEBI:30413"/>
    </cofactor>
</comment>
<dbReference type="PRINTS" id="PR00385">
    <property type="entry name" value="P450"/>
</dbReference>
<keyword evidence="8" id="KW-0812">Transmembrane</keyword>
<dbReference type="PANTHER" id="PTHR24305">
    <property type="entry name" value="CYTOCHROME P450"/>
    <property type="match status" value="1"/>
</dbReference>
<dbReference type="Proteomes" id="UP001437256">
    <property type="component" value="Unassembled WGS sequence"/>
</dbReference>
<dbReference type="InterPro" id="IPR002401">
    <property type="entry name" value="Cyt_P450_E_grp-I"/>
</dbReference>
<keyword evidence="8" id="KW-0472">Membrane</keyword>
<evidence type="ECO:0000256" key="7">
    <source>
        <dbReference type="ARBA" id="ARBA00023033"/>
    </source>
</evidence>
<dbReference type="PANTHER" id="PTHR24305:SF187">
    <property type="entry name" value="P450, PUTATIVE (EUROFUNG)-RELATED"/>
    <property type="match status" value="1"/>
</dbReference>
<evidence type="ECO:0000256" key="1">
    <source>
        <dbReference type="ARBA" id="ARBA00001971"/>
    </source>
</evidence>
<dbReference type="EMBL" id="JBBXMP010000006">
    <property type="protein sequence ID" value="KAL0070494.1"/>
    <property type="molecule type" value="Genomic_DNA"/>
</dbReference>
<dbReference type="InterPro" id="IPR001128">
    <property type="entry name" value="Cyt_P450"/>
</dbReference>
<comment type="caution">
    <text evidence="9">The sequence shown here is derived from an EMBL/GenBank/DDBJ whole genome shotgun (WGS) entry which is preliminary data.</text>
</comment>
<evidence type="ECO:0000256" key="4">
    <source>
        <dbReference type="ARBA" id="ARBA00022723"/>
    </source>
</evidence>
<sequence length="553" mass="62033">MFRLLSEYPIVSHASGLAIVNHLYFKRYEPRRTAIVQTAIILLLQPALLPFVLQRYGSFEMNGFSDVLAACLTFFTTLATSIVLYRVSPFHPLAKVPGPVIFKITKLWRLHLCWKGQQHFALKALHDQYGPIVRTGPNEISVTDVDAVKSVLGTDGLPKGPAFLTGKPVGQPFALIALKGEARNDRRRVWSRGFTSEAIKEYQEIVVKKGSLLGEGLVARTNSEVDLLQWLNCFSFDFMAEMMFGEDTDMLKHGKDTLGAMDVISNGVWSNECFSHIPWFTYLATFLPSVAHNGQKLMHFAVGWCTRRMQNGAERKDLWYHLTDEAGHEKVKPSQAVVASDAILAIVAGSDTTSTAMANFFWCLMAHPETYKKVREEVDREYPPGMDPLLDTSRHASMKYLTACLNESLRVLPPVPSSGPRVVPEGNGGKMISGYFINEGTQVYVPPWGVHLNPNNFSPSPEAFTPERWLDEAKEDPSRVLKAEAFIPFSYGPANCIGKSLAKLEMMMVLTMLLQKFDFEFAKGFGWEEWPDRKIDGFVTKSEPLKVVVRLRA</sequence>
<feature type="transmembrane region" description="Helical" evidence="8">
    <location>
        <begin position="65"/>
        <end position="85"/>
    </location>
</feature>
<dbReference type="SUPFAM" id="SSF48264">
    <property type="entry name" value="Cytochrome P450"/>
    <property type="match status" value="1"/>
</dbReference>
<gene>
    <name evidence="9" type="ORF">AAF712_002326</name>
</gene>
<organism evidence="9 10">
    <name type="scientific">Marasmius tenuissimus</name>
    <dbReference type="NCBI Taxonomy" id="585030"/>
    <lineage>
        <taxon>Eukaryota</taxon>
        <taxon>Fungi</taxon>
        <taxon>Dikarya</taxon>
        <taxon>Basidiomycota</taxon>
        <taxon>Agaricomycotina</taxon>
        <taxon>Agaricomycetes</taxon>
        <taxon>Agaricomycetidae</taxon>
        <taxon>Agaricales</taxon>
        <taxon>Marasmiineae</taxon>
        <taxon>Marasmiaceae</taxon>
        <taxon>Marasmius</taxon>
    </lineage>
</organism>
<keyword evidence="7" id="KW-0503">Monooxygenase</keyword>
<dbReference type="InterPro" id="IPR036396">
    <property type="entry name" value="Cyt_P450_sf"/>
</dbReference>
<keyword evidence="6" id="KW-0408">Iron</keyword>
<comment type="pathway">
    <text evidence="2">Secondary metabolite biosynthesis.</text>
</comment>
<protein>
    <recommendedName>
        <fullName evidence="11">Cytochrome P450</fullName>
    </recommendedName>
</protein>
<keyword evidence="10" id="KW-1185">Reference proteome</keyword>
<evidence type="ECO:0000313" key="10">
    <source>
        <dbReference type="Proteomes" id="UP001437256"/>
    </source>
</evidence>
<dbReference type="Gene3D" id="1.10.630.10">
    <property type="entry name" value="Cytochrome P450"/>
    <property type="match status" value="1"/>
</dbReference>
<proteinExistence type="inferred from homology"/>
<evidence type="ECO:0000256" key="8">
    <source>
        <dbReference type="SAM" id="Phobius"/>
    </source>
</evidence>